<feature type="compositionally biased region" description="Acidic residues" evidence="2">
    <location>
        <begin position="717"/>
        <end position="732"/>
    </location>
</feature>
<dbReference type="PANTHER" id="PTHR10039">
    <property type="entry name" value="AMELOGENIN"/>
    <property type="match status" value="1"/>
</dbReference>
<reference evidence="4" key="1">
    <citation type="submission" date="2022-06" db="EMBL/GenBank/DDBJ databases">
        <title>Genome Sequence of Candolleomyces eurysporus.</title>
        <authorList>
            <person name="Buettner E."/>
        </authorList>
    </citation>
    <scope>NUCLEOTIDE SEQUENCE</scope>
    <source>
        <strain evidence="4">VTCC 930004</strain>
    </source>
</reference>
<keyword evidence="5" id="KW-1185">Reference proteome</keyword>
<feature type="compositionally biased region" description="Acidic residues" evidence="2">
    <location>
        <begin position="688"/>
        <end position="709"/>
    </location>
</feature>
<dbReference type="Gene3D" id="3.40.50.300">
    <property type="entry name" value="P-loop containing nucleotide triphosphate hydrolases"/>
    <property type="match status" value="1"/>
</dbReference>
<protein>
    <recommendedName>
        <fullName evidence="3">Nephrocystin 3-like N-terminal domain-containing protein</fullName>
    </recommendedName>
</protein>
<feature type="compositionally biased region" description="Acidic residues" evidence="2">
    <location>
        <begin position="793"/>
        <end position="803"/>
    </location>
</feature>
<dbReference type="SUPFAM" id="SSF52540">
    <property type="entry name" value="P-loop containing nucleoside triphosphate hydrolases"/>
    <property type="match status" value="1"/>
</dbReference>
<organism evidence="4 5">
    <name type="scientific">Candolleomyces eurysporus</name>
    <dbReference type="NCBI Taxonomy" id="2828524"/>
    <lineage>
        <taxon>Eukaryota</taxon>
        <taxon>Fungi</taxon>
        <taxon>Dikarya</taxon>
        <taxon>Basidiomycota</taxon>
        <taxon>Agaricomycotina</taxon>
        <taxon>Agaricomycetes</taxon>
        <taxon>Agaricomycetidae</taxon>
        <taxon>Agaricales</taxon>
        <taxon>Agaricineae</taxon>
        <taxon>Psathyrellaceae</taxon>
        <taxon>Candolleomyces</taxon>
    </lineage>
</organism>
<dbReference type="Pfam" id="PF24883">
    <property type="entry name" value="NPHP3_N"/>
    <property type="match status" value="1"/>
</dbReference>
<dbReference type="EMBL" id="JANBPK010000726">
    <property type="protein sequence ID" value="KAJ2934084.1"/>
    <property type="molecule type" value="Genomic_DNA"/>
</dbReference>
<keyword evidence="1" id="KW-0677">Repeat</keyword>
<feature type="compositionally biased region" description="Acidic residues" evidence="2">
    <location>
        <begin position="764"/>
        <end position="773"/>
    </location>
</feature>
<dbReference type="PANTHER" id="PTHR10039:SF14">
    <property type="entry name" value="NACHT DOMAIN-CONTAINING PROTEIN"/>
    <property type="match status" value="1"/>
</dbReference>
<dbReference type="Proteomes" id="UP001140091">
    <property type="component" value="Unassembled WGS sequence"/>
</dbReference>
<dbReference type="OrthoDB" id="21416at2759"/>
<proteinExistence type="predicted"/>
<accession>A0A9W8JHA2</accession>
<evidence type="ECO:0000259" key="3">
    <source>
        <dbReference type="Pfam" id="PF24883"/>
    </source>
</evidence>
<evidence type="ECO:0000256" key="2">
    <source>
        <dbReference type="SAM" id="MobiDB-lite"/>
    </source>
</evidence>
<dbReference type="InterPro" id="IPR056884">
    <property type="entry name" value="NPHP3-like_N"/>
</dbReference>
<dbReference type="AlphaFoldDB" id="A0A9W8JHA2"/>
<dbReference type="InterPro" id="IPR027417">
    <property type="entry name" value="P-loop_NTPase"/>
</dbReference>
<evidence type="ECO:0000313" key="4">
    <source>
        <dbReference type="EMBL" id="KAJ2934084.1"/>
    </source>
</evidence>
<gene>
    <name evidence="4" type="ORF">H1R20_g2986</name>
</gene>
<feature type="domain" description="Nephrocystin 3-like N-terminal" evidence="3">
    <location>
        <begin position="67"/>
        <end position="240"/>
    </location>
</feature>
<feature type="compositionally biased region" description="Gly residues" evidence="2">
    <location>
        <begin position="774"/>
        <end position="788"/>
    </location>
</feature>
<feature type="non-terminal residue" evidence="4">
    <location>
        <position position="1187"/>
    </location>
</feature>
<evidence type="ECO:0000313" key="5">
    <source>
        <dbReference type="Proteomes" id="UP001140091"/>
    </source>
</evidence>
<sequence length="1187" mass="134987">MFKNAQKFNIESLVNYSIQGDYYQVNNVGKDEKREIFELYSRLSQNFDNEPYYSSRQDQNLRRLTEGTCKWLFEDPAFLQWRDDPGTGQPILWVHGSPGSGKSTLCSQAIRSLADSPKRPSIAYHFCDFARQHKEIEILSMLACQLLDADSTAFADVPPLPISILSAAALQCKRTDNVRNIVKHLVLRSPSEMVYFLLDGVDEELGGPKGRWSDGICPVLQFLVQLAVESPQHVRLWVSSQPRGEIRDQLINFQGIDIVPFARDDIVLYLSKKVPEIRGPTESDQKVFLQTLQNGAESSFIWARLMVEELSQRPTLKSMKEFIETGFPRNLDDYYQKIFDRCPHMVFSLLIYAKRPLRFCELWEAVWCLSSKTTDVLDPDDKPYESHLRDVFQPFIELVPIHSTEEKTDKPDELQFACRIIHSTLKDFLVENRTVLCTDNFQFEEVHICPELAVKACLNYLLQSRFSELLQKEGEQWHDVSGTPVMNNRFLIYAAKYWDKHLDNIVDPERQEELVPKVTAFVKSPNFWTVLQLILPSYSNLPANTDEAPLSLATVVLSITLDCNSQTWELKDNASPTLKNEQVLQVSASTCDFDLYVHDPSNPYAQTDRAPLAAFSSNGQTLRIGSKLFQRDPHGNFTPIPSIHSSNIIGGSRRTRYVEEVSRRDHFLAVTSRTRLSSKELDRKFDDLHDDSDDELEVQEWDSDEDPMDSWDIKAEDSDDSDLEFASDDDSLSEGSSVFSNQDRFDDDMINPWADYHLGYSDGSDSEGGDEDGGGGGGSRWALGGGGLPVELDSSDSEEEEDAKDPPAFNRHLFREEDDEDWDGLPQYFSDQKTSRSKPRATIAVFDSTSGSSTCVFRKQIPLRCKIYASPPAFHPSKPLVAWPLGDGDILFVDYERRTSFTRRLRPSTPFTRQISIQCIFSSCGQFMHIAALEGRRPDPKAIVHTQKHGAPLPPIHLALLVSTYRLSSKKTTRSPPTLIHRIRIDLKEVKSINTRQMPFNLTWTRDYLYVTASWKLLQVYRVPLFSEVEATNANEDENGTSCDDSQPVMTPEKTVFMPKTCTHRSVRFFPAVDGDVPVSARIVVGHEVSVVEDQIKAHQSLGLLFGTHPTIDAQKPKEEPTLTSSLFFEFPVVCYLDEEKSLGDWVDSMSRTKITENLGIGALDVRMEGMEKFNPEDDCELEPYYY</sequence>
<name>A0A9W8JHA2_9AGAR</name>
<feature type="region of interest" description="Disordered" evidence="2">
    <location>
        <begin position="685"/>
        <end position="746"/>
    </location>
</feature>
<evidence type="ECO:0000256" key="1">
    <source>
        <dbReference type="ARBA" id="ARBA00022737"/>
    </source>
</evidence>
<comment type="caution">
    <text evidence="4">The sequence shown here is derived from an EMBL/GenBank/DDBJ whole genome shotgun (WGS) entry which is preliminary data.</text>
</comment>
<feature type="region of interest" description="Disordered" evidence="2">
    <location>
        <begin position="760"/>
        <end position="810"/>
    </location>
</feature>